<dbReference type="EMBL" id="JAPDRQ010000135">
    <property type="protein sequence ID" value="KAJ9653980.1"/>
    <property type="molecule type" value="Genomic_DNA"/>
</dbReference>
<evidence type="ECO:0000313" key="2">
    <source>
        <dbReference type="Proteomes" id="UP001172386"/>
    </source>
</evidence>
<dbReference type="Proteomes" id="UP001172386">
    <property type="component" value="Unassembled WGS sequence"/>
</dbReference>
<accession>A0ACC3A1Z1</accession>
<gene>
    <name evidence="1" type="primary">TFC4</name>
    <name evidence="1" type="ORF">H2198_006899</name>
</gene>
<evidence type="ECO:0000313" key="1">
    <source>
        <dbReference type="EMBL" id="KAJ9653980.1"/>
    </source>
</evidence>
<protein>
    <submittedName>
        <fullName evidence="1">Transcription factor TFIIIC subunit tfc4</fullName>
    </submittedName>
</protein>
<comment type="caution">
    <text evidence="1">The sequence shown here is derived from an EMBL/GenBank/DDBJ whole genome shotgun (WGS) entry which is preliminary data.</text>
</comment>
<name>A0ACC3A1Z1_9EURO</name>
<reference evidence="1" key="1">
    <citation type="submission" date="2022-10" db="EMBL/GenBank/DDBJ databases">
        <title>Culturing micro-colonial fungi from biological soil crusts in the Mojave desert and describing Neophaeococcomyces mojavensis, and introducing the new genera and species Taxawa tesnikishii.</title>
        <authorList>
            <person name="Kurbessoian T."/>
            <person name="Stajich J.E."/>
        </authorList>
    </citation>
    <scope>NUCLEOTIDE SEQUENCE</scope>
    <source>
        <strain evidence="1">JES_112</strain>
    </source>
</reference>
<keyword evidence="2" id="KW-1185">Reference proteome</keyword>
<sequence length="1601" mass="180713">MDGQHFTEAQDSSTSDSARSQDRPSPLPPPAPDPAWLVHLQSVPAEQFPQALVSGVYETTLGRPTRVETPSSLKDSPAFYRFLINNHPVYTVLRSQDGKRNSETTSQLSSAAAANYYLRHESPFRGRSIPPPPSDPVHTANASSAGSSKVSPIQDRKVPPAPSFPPTQPYISNGHLLRSRFRTPPPPEIPGTDNASSDCQPGNHLSIDHHTPLPLEDIENVSVNTHEPQDPSPHEGSHTSYQSTRSLTSSIDGSNGLRHSHAPSQHTQVPAKPGVIGNHQSHSGPVQGRFLSPPQPDVLVGSTIIGHGVENSSPDQENAFPVVPSVPSRVLEMTQEAAWTAPLEQSIQHPAYAHLCGYNFNVNDSHQWTANLGMPRLPLAPQNVEYDQDATEIMMPPADIISDHMEGSDHLVAQEPVFHPPPMHHQIPNANSIQEGSDSDLSHDSESDNEVESIPLKAGQKRKRDDSRNSTQYNKRRTGKRGRPRGRRGAEGPRTVLDPGEDFTKLYNAAMDAFLEENDIQKAQVLILEAISTNPEIFAAHSLLADIHFARGDHESAIDALMVGLHGHANDVELWRQVADTILHDHTEGYRKRVERAMYCFSGILRKDPKDLDARFQRAECARILGSWNKAFGDLNILLQDDPHNSTVLALFTQVCHGVGDTSRAKTLYEEHFDYYKTTGISDENHFTWQDISNYVDLVTQNGQTIEAVLVLKRLARWLCGRESEVFWENFPDDDREFDQMHYPRRTDLPQFEPGKFPEHEYGEALPLDLRGKLGILRLKLGHREEAQAHFDWLEPDLEGEESLVHEYSDTFFEVAKGLLDVKEYKLALQYFDALHNEGIDLGLDFWTGMAACCYVCGRKEQAIEYYEHTLEINPDAIEPRTQLAKLYNDRGNREKALKYGREAVLLAQEAIPATVNRKYERKEQRLIREAATKVLKMAYKMPRAPGKAPGKIPDDLRRTRNTRKFVKYVPRYTERPGTVVPSISDDEEGQDRTEGRGKRTKKGKGYKLSKPPKEPKAPKPPQSPRPFKRSKRQPPSQEDAVRHYEDMQGLYQTLLNHQDAMRRGDETATNIWLDCADAMVKDFRTVKAFYPPERYRKFEGFGKSFVEPRPPSGIPARADSTAAVTPTPSASGSQAQSRFQSRPGSQPDSPSNAPSAEDLMHIRSGIATDYCGIPFTVWLDIHLEFALLTAINPNPTSETQLYCYDTITAASDCTIFYHSERSMVQIHTCWLACCLALGDDYTLFNVVLRWFMREFAFCTDTYRLYSAINFLNELPSSGSGKVGQMVNAEFKSGPNQKFIFRQLVSIDKLLPADYNAGGAEGPVPAFMRRHREELRKLSNKADKNGNINDDAFGNANHEHEPDTPDADDLEQTGNPGKVSRHEHVENTTAVKFFRPKEMDVVLFILYAHILMASNSFTNALSYLYRAYSLDPTNPVCLLSIAFCYMHELFKRQNENRHMYVLFGWAWFGRYEAERLAWVERVDREKEEERRQDHEDRDGNMTDRNHVNDTIEDKAKMVDIVKREIEFNKARCWEMLGMSDLAVRGYKKVLKLPKATNSEESGIQDPEDWSMEAAYAMATLYALNGDTRMAKEITERYLVVE</sequence>
<organism evidence="1 2">
    <name type="scientific">Neophaeococcomyces mojaviensis</name>
    <dbReference type="NCBI Taxonomy" id="3383035"/>
    <lineage>
        <taxon>Eukaryota</taxon>
        <taxon>Fungi</taxon>
        <taxon>Dikarya</taxon>
        <taxon>Ascomycota</taxon>
        <taxon>Pezizomycotina</taxon>
        <taxon>Eurotiomycetes</taxon>
        <taxon>Chaetothyriomycetidae</taxon>
        <taxon>Chaetothyriales</taxon>
        <taxon>Chaetothyriales incertae sedis</taxon>
        <taxon>Neophaeococcomyces</taxon>
    </lineage>
</organism>
<proteinExistence type="predicted"/>